<proteinExistence type="predicted"/>
<reference evidence="1 2" key="1">
    <citation type="journal article" date="2019" name="Nat. Ecol. Evol.">
        <title>Megaphylogeny resolves global patterns of mushroom evolution.</title>
        <authorList>
            <person name="Varga T."/>
            <person name="Krizsan K."/>
            <person name="Foldi C."/>
            <person name="Dima B."/>
            <person name="Sanchez-Garcia M."/>
            <person name="Sanchez-Ramirez S."/>
            <person name="Szollosi G.J."/>
            <person name="Szarkandi J.G."/>
            <person name="Papp V."/>
            <person name="Albert L."/>
            <person name="Andreopoulos W."/>
            <person name="Angelini C."/>
            <person name="Antonin V."/>
            <person name="Barry K.W."/>
            <person name="Bougher N.L."/>
            <person name="Buchanan P."/>
            <person name="Buyck B."/>
            <person name="Bense V."/>
            <person name="Catcheside P."/>
            <person name="Chovatia M."/>
            <person name="Cooper J."/>
            <person name="Damon W."/>
            <person name="Desjardin D."/>
            <person name="Finy P."/>
            <person name="Geml J."/>
            <person name="Haridas S."/>
            <person name="Hughes K."/>
            <person name="Justo A."/>
            <person name="Karasinski D."/>
            <person name="Kautmanova I."/>
            <person name="Kiss B."/>
            <person name="Kocsube S."/>
            <person name="Kotiranta H."/>
            <person name="LaButti K.M."/>
            <person name="Lechner B.E."/>
            <person name="Liimatainen K."/>
            <person name="Lipzen A."/>
            <person name="Lukacs Z."/>
            <person name="Mihaltcheva S."/>
            <person name="Morgado L.N."/>
            <person name="Niskanen T."/>
            <person name="Noordeloos M.E."/>
            <person name="Ohm R.A."/>
            <person name="Ortiz-Santana B."/>
            <person name="Ovrebo C."/>
            <person name="Racz N."/>
            <person name="Riley R."/>
            <person name="Savchenko A."/>
            <person name="Shiryaev A."/>
            <person name="Soop K."/>
            <person name="Spirin V."/>
            <person name="Szebenyi C."/>
            <person name="Tomsovsky M."/>
            <person name="Tulloss R.E."/>
            <person name="Uehling J."/>
            <person name="Grigoriev I.V."/>
            <person name="Vagvolgyi C."/>
            <person name="Papp T."/>
            <person name="Martin F.M."/>
            <person name="Miettinen O."/>
            <person name="Hibbett D.S."/>
            <person name="Nagy L.G."/>
        </authorList>
    </citation>
    <scope>NUCLEOTIDE SEQUENCE [LARGE SCALE GENOMIC DNA]</scope>
    <source>
        <strain evidence="1 2">FP101781</strain>
    </source>
</reference>
<gene>
    <name evidence="1" type="ORF">FA13DRAFT_1775400</name>
</gene>
<dbReference type="AlphaFoldDB" id="A0A4Y7T5P3"/>
<dbReference type="Proteomes" id="UP000298030">
    <property type="component" value="Unassembled WGS sequence"/>
</dbReference>
<evidence type="ECO:0000313" key="1">
    <source>
        <dbReference type="EMBL" id="TEB29440.1"/>
    </source>
</evidence>
<protein>
    <submittedName>
        <fullName evidence="1">Uncharacterized protein</fullName>
    </submittedName>
</protein>
<dbReference type="OrthoDB" id="3237761at2759"/>
<dbReference type="EMBL" id="QPFP01000027">
    <property type="protein sequence ID" value="TEB29440.1"/>
    <property type="molecule type" value="Genomic_DNA"/>
</dbReference>
<name>A0A4Y7T5P3_COPMI</name>
<sequence length="116" mass="12404">MDSISVTSSIYFWTAEGEVVYGTVQGQAEQSGVLMLRIKTNDGRDLALPASGVTHVQEEDKPEHLHSPLSSILVAPAILTLWHSMYFGYRDGRLIGLNVSRSARGGAQKATGGSSA</sequence>
<evidence type="ECO:0000313" key="2">
    <source>
        <dbReference type="Proteomes" id="UP000298030"/>
    </source>
</evidence>
<keyword evidence="2" id="KW-1185">Reference proteome</keyword>
<accession>A0A4Y7T5P3</accession>
<organism evidence="1 2">
    <name type="scientific">Coprinellus micaceus</name>
    <name type="common">Glistening ink-cap mushroom</name>
    <name type="synonym">Coprinus micaceus</name>
    <dbReference type="NCBI Taxonomy" id="71717"/>
    <lineage>
        <taxon>Eukaryota</taxon>
        <taxon>Fungi</taxon>
        <taxon>Dikarya</taxon>
        <taxon>Basidiomycota</taxon>
        <taxon>Agaricomycotina</taxon>
        <taxon>Agaricomycetes</taxon>
        <taxon>Agaricomycetidae</taxon>
        <taxon>Agaricales</taxon>
        <taxon>Agaricineae</taxon>
        <taxon>Psathyrellaceae</taxon>
        <taxon>Coprinellus</taxon>
    </lineage>
</organism>
<comment type="caution">
    <text evidence="1">The sequence shown here is derived from an EMBL/GenBank/DDBJ whole genome shotgun (WGS) entry which is preliminary data.</text>
</comment>